<keyword evidence="4" id="KW-0560">Oxidoreductase</keyword>
<dbReference type="InterPro" id="IPR023213">
    <property type="entry name" value="CAT-like_dom_sf"/>
</dbReference>
<organism evidence="11 12">
    <name type="scientific">Xylaria arbuscula</name>
    <dbReference type="NCBI Taxonomy" id="114810"/>
    <lineage>
        <taxon>Eukaryota</taxon>
        <taxon>Fungi</taxon>
        <taxon>Dikarya</taxon>
        <taxon>Ascomycota</taxon>
        <taxon>Pezizomycotina</taxon>
        <taxon>Sordariomycetes</taxon>
        <taxon>Xylariomycetidae</taxon>
        <taxon>Xylariales</taxon>
        <taxon>Xylariaceae</taxon>
        <taxon>Xylaria</taxon>
    </lineage>
</organism>
<dbReference type="InterPro" id="IPR009081">
    <property type="entry name" value="PP-bd_ACP"/>
</dbReference>
<keyword evidence="5" id="KW-0511">Multifunctional enzyme</keyword>
<evidence type="ECO:0000259" key="10">
    <source>
        <dbReference type="PROSITE" id="PS52019"/>
    </source>
</evidence>
<evidence type="ECO:0000259" key="8">
    <source>
        <dbReference type="PROSITE" id="PS50075"/>
    </source>
</evidence>
<dbReference type="GO" id="GO:0016491">
    <property type="term" value="F:oxidoreductase activity"/>
    <property type="evidence" value="ECO:0007669"/>
    <property type="project" value="UniProtKB-KW"/>
</dbReference>
<dbReference type="InterPro" id="IPR036291">
    <property type="entry name" value="NAD(P)-bd_dom_sf"/>
</dbReference>
<dbReference type="PANTHER" id="PTHR43775">
    <property type="entry name" value="FATTY ACID SYNTHASE"/>
    <property type="match status" value="1"/>
</dbReference>
<evidence type="ECO:0008006" key="13">
    <source>
        <dbReference type="Google" id="ProtNLM"/>
    </source>
</evidence>
<protein>
    <recommendedName>
        <fullName evidence="13">Carrier domain-containing protein</fullName>
    </recommendedName>
</protein>
<sequence length="2680" mass="292162">MAATNRISAGSMPIAIVGLSFRLPGGVDSEESLWELLEQGNDAWSPVPIERFNESSFHHPNADNPNGTNNHVGGHFIKDDVRDFDHSFFKIPPQQAAAMDPQQRILLELSHEALESSGWTRESYSGTDTAVYVATFTADFERSIYKDPLDMPRYYLTGSERSILANRISHFFDLRGPCIALDTACSGGLVALHHACQSLRTGESKAAVVASANLILAPDQHIGMSNMHMISDTGRSYPFDSRGTGYGRGEGFVALVIKPLDDAIRDGDPVRAIIRGTAVNQNGHTAGGITLPNRRAQADLIRKAYSCAGLRPRDAVYVEAHGTGTVAGDEEELAAIQAVFADPTRNLPLPVGSIKGNIGHTECTSGLAGLVKAISIMKRRIIPPVVNFQSPKSGLPLDGLHIPVKVTPLPEILDTAGKTASTPCVSVNSFGFGGTNAHCCLTLPEWQTASDNDVSEKEQLLERNRGPQLFVLSANSRSSLLSTTNTYKTWLEHHPDTSLKDVSYTLAQRRSAFPWRLSVTASDHLSLQEALSQGLERLPAKPIATQPYPVFVFTGQGAQWAGMGRELLRDTTQSSPFRISIRKSRDILVELGAPWDLEEELLGTHGDDGVINMAIRAQAMTTSVQLALLALLRSQGVRPQVVVGHSSGEIAAAYAAGYISHRTAVAVSYHRGFMSEAVKRIGLHRGGMMAVGLGEEAVTPYLKRLTKGTVCVACINSPKNTTVSGDADGIEELETLLSDSDESIFHRRLMVDTAYHSHHMQAVAHEYHRRLEGLEFEPDEEEIDERDTTFISSVTGLRKSSNFGVDYWATNLISPVRFSQALANVASHCHTTAPGRPVFFVEIGPHPALAGMVRQCLAAERTIKLDFEYQGVLQRKTNAVSSALALAGRLFEKGFSVNFEQVLALNPDSEGGIICPDLPPYAWDHSKKHWYESRLSKEYRTRLSPYHDLLGIRILGSTPIERRWRHMVRLSTLPWLSDHVIDGLAIFPGSGYLCMVIEAMMQVQREDHPEKALSMLSLRDVSFIRALVVPDSPGVVEMQLSFKRLRSSDLEFAFCITALSDGLWQEHCTGVIEGQLTERTFENTDLQLVDQGSVFENDVLYRELSATGNEYGPLFSGIQSLTAAPDFSVATSTVQIPDVAEVMPRQFQQPHIIHPSTLDIILHTALPLIHRRLGPSSVMPVNIRELLLSPADLQLNQPGVEVSVTTKLSPIGPKASVGDLCVRTSQGPVASISGMEMRSLTSAATKPEEGICYEMQWQSDIDFCRSEDWQLNKTLGDVVAHISYKAANLSVLEFPGVGSHLVHQSFFDHNATLATYDVMTSTTNGVTSEQKLHKDVRYCGFDTDLDLEQQGFQPDSYDAVILSPTELQRYLTPASELVSPSGILIIISDSEVKNSVDENWRRELEDPKYGITIQFEFYDQSRKSLVVVARRADSKTWLTDLQKVVLLTHSNEGADSLSPAVSHMKATFTGAGIDVCLSSLSTASPYLESARNDASDVVFVVIEDQPEPILSDSSCFDVALELLKLPSRVVWISPDDPVSMHQITGVGRTAHAENDELRLVTVHAATALLGLTKGSDAQRLSDILLACVRRVVGSRPMLRHEREYRISADGTVTVPRLRRSVHLNSIVGSSNPSSTAVEECRFQDAARPLILASGLGSEAPVFVDDPEATTELGDDEVEIETQGFALPKLTSSLNQPGQYLGPAKCASRPRLHSASVARIPSNVNPEVVATLLLDIASACCAIREICRTQASDTIVVHGALTTVGRAVIAVARSIGAHVLATASSSGEAELLQRQAGFSPDSILRTDTSSDAKVSCQYQALVVANHDPIPSEYLVGLDPFGHIVFLGDESSVFKKMGTDFPSNAVVSVCNISQILQADNINFIARLMPVIKNSLAFLPIDGLAIRTLPISKVNEAIHEGESSSMSRTLLRADAGSTVLCKVPSEPSLDSTSIGDVSFAIAGGLGDMGRRLFLLLAQRGAKHFVTLSRSGATKELHRSFLSELRSIQPDSCLYCFKCDINSQEDMDRVKRSFADSNIPPVRGVIQSAAILQDRTLDSMTHDDFLAASRIKIDGTIALEQAFASPALRFFVMLSSTVNIVGARSQSNYNAGNSVQDAISYMRKDSSCHFMSMSLGWIDDAFHTATHGARLGALPRAGLRAIQSDELSRILDYSLGYAARRARLPQAIIGFNSKSLSGTTARNGTFCSAMFCHVYEPPATATAAEATSAQNSLVRSFADVVAEGDGDAIVSHISDAISSQLGKLVSSEAAQLDQRHGSLLSIGLDSLVAIELRNWLMREFDAPLQSSELLIDQSIHTLATKIMTRSKKVSNPLPNGASTPAEEEKTGNALTNGHSEGVDAKSSLKDQNGINGVSSNGGQETRASLPPLPVIPLEETLRFFEESRVAIDSAEDQKATKTAIQEFISDLGPRIQRRVEDIGPEAVADNYERLIWLDQRQPLQSWSFSVGHSLNAPGHTQGLRAAILTVSAIKYAQKLMSGELPPDLMYGNPISEAGRDWHFCSTRIPGIHTDTNKRSQPNQTVVVLRRGSVFELKLPEKPDVVATYAAYREILELSQEYKPPVCMLTGDERDAWALNRKNLESTAQNNEILNAIDGPARTIPRQWVRPTHEQPLDGQTRPIRRDGQRALGRDIRAFETRRLGRPTVATARHAGVVRVSAGRKRSIV</sequence>
<feature type="region of interest" description="N-terminal hotdog fold" evidence="6">
    <location>
        <begin position="947"/>
        <end position="1079"/>
    </location>
</feature>
<dbReference type="Pfam" id="PF08659">
    <property type="entry name" value="KR"/>
    <property type="match status" value="1"/>
</dbReference>
<feature type="domain" description="PKS/mFAS DH" evidence="10">
    <location>
        <begin position="947"/>
        <end position="1246"/>
    </location>
</feature>
<dbReference type="SUPFAM" id="SSF51735">
    <property type="entry name" value="NAD(P)-binding Rossmann-fold domains"/>
    <property type="match status" value="2"/>
</dbReference>
<keyword evidence="3" id="KW-0808">Transferase</keyword>
<dbReference type="SMART" id="SM00822">
    <property type="entry name" value="PKS_KR"/>
    <property type="match status" value="1"/>
</dbReference>
<dbReference type="SUPFAM" id="SSF53901">
    <property type="entry name" value="Thiolase-like"/>
    <property type="match status" value="1"/>
</dbReference>
<dbReference type="InterPro" id="IPR049551">
    <property type="entry name" value="PKS_DH_C"/>
</dbReference>
<dbReference type="Gene3D" id="3.40.50.720">
    <property type="entry name" value="NAD(P)-binding Rossmann-like Domain"/>
    <property type="match status" value="1"/>
</dbReference>
<dbReference type="Pfam" id="PF14765">
    <property type="entry name" value="PS-DH"/>
    <property type="match status" value="1"/>
</dbReference>
<feature type="domain" description="Carrier" evidence="8">
    <location>
        <begin position="2243"/>
        <end position="2322"/>
    </location>
</feature>
<evidence type="ECO:0000313" key="12">
    <source>
        <dbReference type="Proteomes" id="UP001148614"/>
    </source>
</evidence>
<dbReference type="InterPro" id="IPR049900">
    <property type="entry name" value="PKS_mFAS_DH"/>
</dbReference>
<dbReference type="Pfam" id="PF02801">
    <property type="entry name" value="Ketoacyl-synt_C"/>
    <property type="match status" value="1"/>
</dbReference>
<dbReference type="SMART" id="SM00827">
    <property type="entry name" value="PKS_AT"/>
    <property type="match status" value="1"/>
</dbReference>
<comment type="caution">
    <text evidence="11">The sequence shown here is derived from an EMBL/GenBank/DDBJ whole genome shotgun (WGS) entry which is preliminary data.</text>
</comment>
<dbReference type="SUPFAM" id="SSF47336">
    <property type="entry name" value="ACP-like"/>
    <property type="match status" value="1"/>
</dbReference>
<dbReference type="SMART" id="SM00825">
    <property type="entry name" value="PKS_KS"/>
    <property type="match status" value="1"/>
</dbReference>
<dbReference type="InterPro" id="IPR014043">
    <property type="entry name" value="Acyl_transferase_dom"/>
</dbReference>
<dbReference type="InterPro" id="IPR042231">
    <property type="entry name" value="Cho/carn_acyl_trans_2"/>
</dbReference>
<dbReference type="Gene3D" id="1.10.1200.10">
    <property type="entry name" value="ACP-like"/>
    <property type="match status" value="1"/>
</dbReference>
<feature type="active site" description="Proton donor; for dehydratase activity" evidence="6">
    <location>
        <position position="1159"/>
    </location>
</feature>
<dbReference type="InterPro" id="IPR036736">
    <property type="entry name" value="ACP-like_sf"/>
</dbReference>
<dbReference type="SUPFAM" id="SSF55048">
    <property type="entry name" value="Probable ACP-binding domain of malonyl-CoA ACP transacylase"/>
    <property type="match status" value="1"/>
</dbReference>
<dbReference type="PROSITE" id="PS52019">
    <property type="entry name" value="PKS_MFAS_DH"/>
    <property type="match status" value="1"/>
</dbReference>
<gene>
    <name evidence="11" type="ORF">NPX13_g583</name>
</gene>
<dbReference type="InterPro" id="IPR020806">
    <property type="entry name" value="PKS_PP-bd"/>
</dbReference>
<dbReference type="InterPro" id="IPR001227">
    <property type="entry name" value="Ac_transferase_dom_sf"/>
</dbReference>
<dbReference type="Pfam" id="PF00755">
    <property type="entry name" value="Carn_acyltransf"/>
    <property type="match status" value="1"/>
</dbReference>
<dbReference type="PROSITE" id="PS00012">
    <property type="entry name" value="PHOSPHOPANTETHEINE"/>
    <property type="match status" value="1"/>
</dbReference>
<dbReference type="SUPFAM" id="SSF52151">
    <property type="entry name" value="FabD/lysophospholipase-like"/>
    <property type="match status" value="1"/>
</dbReference>
<dbReference type="GO" id="GO:0006633">
    <property type="term" value="P:fatty acid biosynthetic process"/>
    <property type="evidence" value="ECO:0007669"/>
    <property type="project" value="TreeGrafter"/>
</dbReference>
<evidence type="ECO:0000256" key="2">
    <source>
        <dbReference type="ARBA" id="ARBA00022553"/>
    </source>
</evidence>
<dbReference type="InterPro" id="IPR006162">
    <property type="entry name" value="Ppantetheine_attach_site"/>
</dbReference>
<feature type="region of interest" description="Disordered" evidence="7">
    <location>
        <begin position="55"/>
        <end position="75"/>
    </location>
</feature>
<dbReference type="Gene3D" id="3.30.559.10">
    <property type="entry name" value="Chloramphenicol acetyltransferase-like domain"/>
    <property type="match status" value="1"/>
</dbReference>
<dbReference type="InterPro" id="IPR016036">
    <property type="entry name" value="Malonyl_transacylase_ACP-bd"/>
</dbReference>
<proteinExistence type="predicted"/>
<keyword evidence="1" id="KW-0596">Phosphopantetheine</keyword>
<dbReference type="Proteomes" id="UP001148614">
    <property type="component" value="Unassembled WGS sequence"/>
</dbReference>
<dbReference type="InterPro" id="IPR013968">
    <property type="entry name" value="PKS_KR"/>
</dbReference>
<dbReference type="Pfam" id="PF22621">
    <property type="entry name" value="CurL-like_PKS_C"/>
    <property type="match status" value="1"/>
</dbReference>
<dbReference type="Gene3D" id="3.40.47.10">
    <property type="match status" value="1"/>
</dbReference>
<feature type="active site" description="Proton acceptor; for dehydratase activity" evidence="6">
    <location>
        <position position="979"/>
    </location>
</feature>
<evidence type="ECO:0000313" key="11">
    <source>
        <dbReference type="EMBL" id="KAJ3579991.1"/>
    </source>
</evidence>
<accession>A0A9W8NML7</accession>
<keyword evidence="12" id="KW-1185">Reference proteome</keyword>
<dbReference type="VEuPathDB" id="FungiDB:F4678DRAFT_474350"/>
<dbReference type="Pfam" id="PF21089">
    <property type="entry name" value="PKS_DH_N"/>
    <property type="match status" value="1"/>
</dbReference>
<dbReference type="PROSITE" id="PS50075">
    <property type="entry name" value="CARRIER"/>
    <property type="match status" value="1"/>
</dbReference>
<evidence type="ECO:0000256" key="5">
    <source>
        <dbReference type="ARBA" id="ARBA00023268"/>
    </source>
</evidence>
<name>A0A9W8NML7_9PEZI</name>
<dbReference type="SUPFAM" id="SSF52777">
    <property type="entry name" value="CoA-dependent acyltransferases"/>
    <property type="match status" value="1"/>
</dbReference>
<feature type="region of interest" description="Disordered" evidence="7">
    <location>
        <begin position="2322"/>
        <end position="2382"/>
    </location>
</feature>
<dbReference type="GO" id="GO:0004312">
    <property type="term" value="F:fatty acid synthase activity"/>
    <property type="evidence" value="ECO:0007669"/>
    <property type="project" value="TreeGrafter"/>
</dbReference>
<dbReference type="Pfam" id="PF23297">
    <property type="entry name" value="ACP_SdgA_C"/>
    <property type="match status" value="1"/>
</dbReference>
<feature type="compositionally biased region" description="Polar residues" evidence="7">
    <location>
        <begin position="2361"/>
        <end position="2378"/>
    </location>
</feature>
<dbReference type="GO" id="GO:0031177">
    <property type="term" value="F:phosphopantetheine binding"/>
    <property type="evidence" value="ECO:0007669"/>
    <property type="project" value="InterPro"/>
</dbReference>
<dbReference type="Gene3D" id="3.10.129.110">
    <property type="entry name" value="Polyketide synthase dehydratase"/>
    <property type="match status" value="1"/>
</dbReference>
<dbReference type="InterPro" id="IPR020841">
    <property type="entry name" value="PKS_Beta-ketoAc_synthase_dom"/>
</dbReference>
<evidence type="ECO:0000256" key="3">
    <source>
        <dbReference type="ARBA" id="ARBA00022679"/>
    </source>
</evidence>
<dbReference type="InterPro" id="IPR016035">
    <property type="entry name" value="Acyl_Trfase/lysoPLipase"/>
</dbReference>
<dbReference type="InterPro" id="IPR020807">
    <property type="entry name" value="PKS_DH"/>
</dbReference>
<dbReference type="VEuPathDB" id="FungiDB:F4678DRAFT_454556"/>
<dbReference type="InterPro" id="IPR050091">
    <property type="entry name" value="PKS_NRPS_Biosynth_Enz"/>
</dbReference>
<feature type="domain" description="Ketosynthase family 3 (KS3)" evidence="9">
    <location>
        <begin position="11"/>
        <end position="443"/>
    </location>
</feature>
<dbReference type="PROSITE" id="PS52004">
    <property type="entry name" value="KS3_2"/>
    <property type="match status" value="1"/>
</dbReference>
<dbReference type="Gene3D" id="3.30.559.70">
    <property type="entry name" value="Choline/Carnitine o-acyltransferase, domain 2"/>
    <property type="match status" value="1"/>
</dbReference>
<evidence type="ECO:0000256" key="7">
    <source>
        <dbReference type="SAM" id="MobiDB-lite"/>
    </source>
</evidence>
<dbReference type="InterPro" id="IPR049552">
    <property type="entry name" value="PKS_DH_N"/>
</dbReference>
<reference evidence="11" key="1">
    <citation type="submission" date="2022-07" db="EMBL/GenBank/DDBJ databases">
        <title>Genome Sequence of Xylaria arbuscula.</title>
        <authorList>
            <person name="Buettner E."/>
        </authorList>
    </citation>
    <scope>NUCLEOTIDE SEQUENCE</scope>
    <source>
        <strain evidence="11">VT107</strain>
    </source>
</reference>
<dbReference type="InterPro" id="IPR020843">
    <property type="entry name" value="ER"/>
</dbReference>
<dbReference type="InterPro" id="IPR039551">
    <property type="entry name" value="Cho/carn_acyl_trans"/>
</dbReference>
<dbReference type="Pfam" id="PF00698">
    <property type="entry name" value="Acyl_transf_1"/>
    <property type="match status" value="1"/>
</dbReference>
<evidence type="ECO:0000259" key="9">
    <source>
        <dbReference type="PROSITE" id="PS52004"/>
    </source>
</evidence>
<dbReference type="InterPro" id="IPR057326">
    <property type="entry name" value="KR_dom"/>
</dbReference>
<dbReference type="EMBL" id="JANPWZ010000039">
    <property type="protein sequence ID" value="KAJ3579991.1"/>
    <property type="molecule type" value="Genomic_DNA"/>
</dbReference>
<dbReference type="Gene3D" id="3.90.180.10">
    <property type="entry name" value="Medium-chain alcohol dehydrogenases, catalytic domain"/>
    <property type="match status" value="1"/>
</dbReference>
<dbReference type="InterPro" id="IPR014031">
    <property type="entry name" value="Ketoacyl_synth_C"/>
</dbReference>
<keyword evidence="2" id="KW-0597">Phosphoprotein</keyword>
<dbReference type="PANTHER" id="PTHR43775:SF22">
    <property type="entry name" value="SYNTHASE, PUTATIVE (JCVI)-RELATED"/>
    <property type="match status" value="1"/>
</dbReference>
<feature type="region of interest" description="C-terminal hotdog fold" evidence="6">
    <location>
        <begin position="1092"/>
        <end position="1246"/>
    </location>
</feature>
<evidence type="ECO:0000256" key="1">
    <source>
        <dbReference type="ARBA" id="ARBA00022450"/>
    </source>
</evidence>
<dbReference type="Pfam" id="PF00109">
    <property type="entry name" value="ketoacyl-synt"/>
    <property type="match status" value="1"/>
</dbReference>
<dbReference type="SMART" id="SM00829">
    <property type="entry name" value="PKS_ER"/>
    <property type="match status" value="1"/>
</dbReference>
<evidence type="ECO:0000256" key="6">
    <source>
        <dbReference type="PROSITE-ProRule" id="PRU01363"/>
    </source>
</evidence>
<dbReference type="InterPro" id="IPR016039">
    <property type="entry name" value="Thiolase-like"/>
</dbReference>
<dbReference type="SMART" id="SM00823">
    <property type="entry name" value="PKS_PP"/>
    <property type="match status" value="1"/>
</dbReference>
<dbReference type="CDD" id="cd00833">
    <property type="entry name" value="PKS"/>
    <property type="match status" value="1"/>
</dbReference>
<dbReference type="Gene3D" id="3.40.366.10">
    <property type="entry name" value="Malonyl-Coenzyme A Acyl Carrier Protein, domain 2"/>
    <property type="match status" value="1"/>
</dbReference>
<evidence type="ECO:0000256" key="4">
    <source>
        <dbReference type="ARBA" id="ARBA00023002"/>
    </source>
</evidence>
<dbReference type="GO" id="GO:0044550">
    <property type="term" value="P:secondary metabolite biosynthetic process"/>
    <property type="evidence" value="ECO:0007669"/>
    <property type="project" value="TreeGrafter"/>
</dbReference>
<dbReference type="InterPro" id="IPR014030">
    <property type="entry name" value="Ketoacyl_synth_N"/>
</dbReference>
<dbReference type="InterPro" id="IPR042104">
    <property type="entry name" value="PKS_dehydratase_sf"/>
</dbReference>
<dbReference type="SMART" id="SM00826">
    <property type="entry name" value="PKS_DH"/>
    <property type="match status" value="1"/>
</dbReference>